<evidence type="ECO:0000313" key="1">
    <source>
        <dbReference type="EMBL" id="TQN49677.1"/>
    </source>
</evidence>
<protein>
    <recommendedName>
        <fullName evidence="3">PIG-L family deacetylase</fullName>
    </recommendedName>
</protein>
<dbReference type="AlphaFoldDB" id="A0A543Q025"/>
<sequence length="283" mass="32004">MSYYENDKIRFYVPTGIPLEEALKKTTHLCIAAHQDDLEIMASHVAAQCMLDDTSWFTGIVVTDGSGSPRQGRYANFSEEDMRTIRHKEQCKAADIGEYAAVIFLDYPSKQLQSENYDLRHTLRELFSTLKPSIVYTHNIFDKHLTHLAVSLYTINMLRELPINLKPEKVIGGEVWGALDWLADQHLVFEDASTFMNIQCSLIGVYDSQISGGKDYLSGVLGRRRAHATFNEPHAVDKMSYLSIGQDMTALIHENTDIVSYVERALGSVRERIVNDLKSLKLG</sequence>
<evidence type="ECO:0008006" key="3">
    <source>
        <dbReference type="Google" id="ProtNLM"/>
    </source>
</evidence>
<dbReference type="Pfam" id="PF02585">
    <property type="entry name" value="PIG-L"/>
    <property type="match status" value="1"/>
</dbReference>
<dbReference type="RefSeq" id="WP_142089742.1">
    <property type="nucleotide sequence ID" value="NZ_SZUV01000003.1"/>
</dbReference>
<proteinExistence type="predicted"/>
<comment type="caution">
    <text evidence="1">The sequence shown here is derived from an EMBL/GenBank/DDBJ whole genome shotgun (WGS) entry which is preliminary data.</text>
</comment>
<organism evidence="1 2">
    <name type="scientific">Acidithiobacillus thiooxidans ATCC 19377</name>
    <dbReference type="NCBI Taxonomy" id="637390"/>
    <lineage>
        <taxon>Bacteria</taxon>
        <taxon>Pseudomonadati</taxon>
        <taxon>Pseudomonadota</taxon>
        <taxon>Acidithiobacillia</taxon>
        <taxon>Acidithiobacillales</taxon>
        <taxon>Acidithiobacillaceae</taxon>
        <taxon>Acidithiobacillus</taxon>
    </lineage>
</organism>
<dbReference type="InterPro" id="IPR003737">
    <property type="entry name" value="GlcNAc_PI_deacetylase-related"/>
</dbReference>
<dbReference type="InterPro" id="IPR024078">
    <property type="entry name" value="LmbE-like_dom_sf"/>
</dbReference>
<reference evidence="1 2" key="1">
    <citation type="submission" date="2019-03" db="EMBL/GenBank/DDBJ databases">
        <title>New insights into Acidothiobacillus thiooxidans sulfur metabolism through coupled gene expression, solution geochemistry, microscopy and spectroscopy analyses.</title>
        <authorList>
            <person name="Camacho D."/>
            <person name="Frazao R."/>
            <person name="Fouillen A."/>
            <person name="Nanci A."/>
            <person name="Lang B.F."/>
            <person name="Apte S.C."/>
            <person name="Baron C."/>
            <person name="Warren L.A."/>
        </authorList>
    </citation>
    <scope>NUCLEOTIDE SEQUENCE [LARGE SCALE GENOMIC DNA]</scope>
    <source>
        <strain evidence="1 2">ATCC 19377</strain>
    </source>
</reference>
<evidence type="ECO:0000313" key="2">
    <source>
        <dbReference type="Proteomes" id="UP000315403"/>
    </source>
</evidence>
<dbReference type="EMBL" id="SZUV01000003">
    <property type="protein sequence ID" value="TQN49677.1"/>
    <property type="molecule type" value="Genomic_DNA"/>
</dbReference>
<name>A0A543Q025_ACITH</name>
<dbReference type="Gene3D" id="3.40.50.10320">
    <property type="entry name" value="LmbE-like"/>
    <property type="match status" value="1"/>
</dbReference>
<dbReference type="SUPFAM" id="SSF102588">
    <property type="entry name" value="LmbE-like"/>
    <property type="match status" value="1"/>
</dbReference>
<dbReference type="Proteomes" id="UP000315403">
    <property type="component" value="Unassembled WGS sequence"/>
</dbReference>
<accession>A0A543Q025</accession>
<gene>
    <name evidence="1" type="ORF">DLNHIDIE_03087</name>
</gene>